<evidence type="ECO:0000313" key="2">
    <source>
        <dbReference type="EMBL" id="BCO26393.1"/>
    </source>
</evidence>
<proteinExistence type="predicted"/>
<gene>
    <name evidence="2" type="ORF">MIZ03_1275</name>
</gene>
<feature type="domain" description="ATPase AAA-type core" evidence="1">
    <location>
        <begin position="286"/>
        <end position="351"/>
    </location>
</feature>
<sequence>MLLSVNIRKFRSCNSVELNDMHELLALIGRNGVGKTNILKAIEWAAGIESLPSGIGPDIGSPIRGDIVLRMTLGNQIFRYAVAVDFDMEKESEIQANAFPAFFLKEELTIESDDGGAEIMIFSLNRGDLKVGDGSIAAKIGSLSPGGSAILALYPDHKVAPLLREVIAFLSAIRYYPLEEIEDDGRANLFVSNNEFQTWVSTRSKTQGANKLILLKILDLKLNRPETFNELLALLGPDGLALISNILVRTFEIPAALEEESKKDQTRKYHFIEFAPTGTKEESVYPFSSLSFGTRRIIRLVTSVVYDDASVSLIEQPEDGIHHGLLHKLIPLLRSYANPKQFLVTSHSTAVFNRIEPSEIRLVDLADGQTTIRSLTATELSAAESFMENDGPLSEFVESVQEQ</sequence>
<dbReference type="EMBL" id="AP024238">
    <property type="protein sequence ID" value="BCO26393.1"/>
    <property type="molecule type" value="Genomic_DNA"/>
</dbReference>
<keyword evidence="3" id="KW-1185">Reference proteome</keyword>
<accession>A0ABN6D8V6</accession>
<name>A0ABN6D8V6_9BURK</name>
<dbReference type="Gene3D" id="3.40.50.300">
    <property type="entry name" value="P-loop containing nucleotide triphosphate hydrolases"/>
    <property type="match status" value="2"/>
</dbReference>
<protein>
    <submittedName>
        <fullName evidence="2">DNA replication and repair protein RecF</fullName>
    </submittedName>
</protein>
<dbReference type="PIRSF" id="PIRSF029347">
    <property type="entry name" value="RecF"/>
    <property type="match status" value="1"/>
</dbReference>
<organism evidence="2 3">
    <name type="scientific">Rhodoferax lithotrophicus</name>
    <dbReference type="NCBI Taxonomy" id="2798804"/>
    <lineage>
        <taxon>Bacteria</taxon>
        <taxon>Pseudomonadati</taxon>
        <taxon>Pseudomonadota</taxon>
        <taxon>Betaproteobacteria</taxon>
        <taxon>Burkholderiales</taxon>
        <taxon>Comamonadaceae</taxon>
        <taxon>Rhodoferax</taxon>
    </lineage>
</organism>
<dbReference type="SUPFAM" id="SSF52540">
    <property type="entry name" value="P-loop containing nucleoside triphosphate hydrolases"/>
    <property type="match status" value="1"/>
</dbReference>
<dbReference type="InterPro" id="IPR051396">
    <property type="entry name" value="Bact_Antivir_Def_Nuclease"/>
</dbReference>
<feature type="domain" description="ATPase AAA-type core" evidence="1">
    <location>
        <begin position="25"/>
        <end position="96"/>
    </location>
</feature>
<dbReference type="Proteomes" id="UP000824366">
    <property type="component" value="Chromosome"/>
</dbReference>
<reference evidence="2 3" key="1">
    <citation type="journal article" date="2021" name="Microbiol. Spectr.">
        <title>A Single Bacterium Capable of Oxidation and Reduction of Iron at Circumneutral pH.</title>
        <authorList>
            <person name="Kato S."/>
            <person name="Ohkuma M."/>
        </authorList>
    </citation>
    <scope>NUCLEOTIDE SEQUENCE [LARGE SCALE GENOMIC DNA]</scope>
    <source>
        <strain evidence="2 3">MIZ03</strain>
    </source>
</reference>
<dbReference type="PANTHER" id="PTHR43581:SF2">
    <property type="entry name" value="EXCINUCLEASE ATPASE SUBUNIT"/>
    <property type="match status" value="1"/>
</dbReference>
<evidence type="ECO:0000313" key="3">
    <source>
        <dbReference type="Proteomes" id="UP000824366"/>
    </source>
</evidence>
<dbReference type="InterPro" id="IPR027417">
    <property type="entry name" value="P-loop_NTPase"/>
</dbReference>
<dbReference type="PANTHER" id="PTHR43581">
    <property type="entry name" value="ATP/GTP PHOSPHATASE"/>
    <property type="match status" value="1"/>
</dbReference>
<dbReference type="InterPro" id="IPR014555">
    <property type="entry name" value="RecF-like"/>
</dbReference>
<dbReference type="InterPro" id="IPR003959">
    <property type="entry name" value="ATPase_AAA_core"/>
</dbReference>
<evidence type="ECO:0000259" key="1">
    <source>
        <dbReference type="Pfam" id="PF13304"/>
    </source>
</evidence>
<dbReference type="Pfam" id="PF13304">
    <property type="entry name" value="AAA_21"/>
    <property type="match status" value="2"/>
</dbReference>